<proteinExistence type="predicted"/>
<sequence>MRKKGYCSKLHWGVPCAGKTSLQTDSRKNIEDILKTKLATINEDSEMFIEEEKQIKKRNIKRIRRGVKINHGPCSLTDSYVSFINRLASKSRL</sequence>
<evidence type="ECO:0000313" key="2">
    <source>
        <dbReference type="Proteomes" id="UP000541444"/>
    </source>
</evidence>
<gene>
    <name evidence="1" type="ORF">GIB67_029279</name>
</gene>
<keyword evidence="2" id="KW-1185">Reference proteome</keyword>
<organism evidence="1 2">
    <name type="scientific">Kingdonia uniflora</name>
    <dbReference type="NCBI Taxonomy" id="39325"/>
    <lineage>
        <taxon>Eukaryota</taxon>
        <taxon>Viridiplantae</taxon>
        <taxon>Streptophyta</taxon>
        <taxon>Embryophyta</taxon>
        <taxon>Tracheophyta</taxon>
        <taxon>Spermatophyta</taxon>
        <taxon>Magnoliopsida</taxon>
        <taxon>Ranunculales</taxon>
        <taxon>Circaeasteraceae</taxon>
        <taxon>Kingdonia</taxon>
    </lineage>
</organism>
<dbReference type="Proteomes" id="UP000541444">
    <property type="component" value="Unassembled WGS sequence"/>
</dbReference>
<name>A0A7J7N8T6_9MAGN</name>
<reference evidence="1 2" key="1">
    <citation type="journal article" date="2020" name="IScience">
        <title>Genome Sequencing of the Endangered Kingdonia uniflora (Circaeasteraceae, Ranunculales) Reveals Potential Mechanisms of Evolutionary Specialization.</title>
        <authorList>
            <person name="Sun Y."/>
            <person name="Deng T."/>
            <person name="Zhang A."/>
            <person name="Moore M.J."/>
            <person name="Landis J.B."/>
            <person name="Lin N."/>
            <person name="Zhang H."/>
            <person name="Zhang X."/>
            <person name="Huang J."/>
            <person name="Zhang X."/>
            <person name="Sun H."/>
            <person name="Wang H."/>
        </authorList>
    </citation>
    <scope>NUCLEOTIDE SEQUENCE [LARGE SCALE GENOMIC DNA]</scope>
    <source>
        <strain evidence="1">TB1705</strain>
        <tissue evidence="1">Leaf</tissue>
    </source>
</reference>
<protein>
    <submittedName>
        <fullName evidence="1">Uncharacterized protein</fullName>
    </submittedName>
</protein>
<accession>A0A7J7N8T6</accession>
<evidence type="ECO:0000313" key="1">
    <source>
        <dbReference type="EMBL" id="KAF6163430.1"/>
    </source>
</evidence>
<comment type="caution">
    <text evidence="1">The sequence shown here is derived from an EMBL/GenBank/DDBJ whole genome shotgun (WGS) entry which is preliminary data.</text>
</comment>
<dbReference type="OrthoDB" id="1936426at2759"/>
<dbReference type="AlphaFoldDB" id="A0A7J7N8T6"/>
<dbReference type="EMBL" id="JACGCM010000981">
    <property type="protein sequence ID" value="KAF6163430.1"/>
    <property type="molecule type" value="Genomic_DNA"/>
</dbReference>